<evidence type="ECO:0000313" key="13">
    <source>
        <dbReference type="EMBL" id="TPX59611.1"/>
    </source>
</evidence>
<dbReference type="InterPro" id="IPR016181">
    <property type="entry name" value="Acyl_CoA_acyltransferase"/>
</dbReference>
<keyword evidence="6" id="KW-0274">FAD</keyword>
<dbReference type="SUPFAM" id="SSF51905">
    <property type="entry name" value="FAD/NAD(P)-binding domain"/>
    <property type="match status" value="1"/>
</dbReference>
<dbReference type="GO" id="GO:0016491">
    <property type="term" value="F:oxidoreductase activity"/>
    <property type="evidence" value="ECO:0007669"/>
    <property type="project" value="UniProtKB-KW"/>
</dbReference>
<evidence type="ECO:0000256" key="8">
    <source>
        <dbReference type="ARBA" id="ARBA00023002"/>
    </source>
</evidence>
<dbReference type="Pfam" id="PF13523">
    <property type="entry name" value="Acetyltransf_8"/>
    <property type="match status" value="1"/>
</dbReference>
<evidence type="ECO:0000256" key="6">
    <source>
        <dbReference type="ARBA" id="ARBA00022827"/>
    </source>
</evidence>
<sequence>MLPTHKRLVARASRLACTSRRHLATISSDNVHFANVSPSPPQPDETLDVLGVGFGPAGLATAVCMADKGVIRGMSNPQGLRVSFIEKQNSFQWHSGMLLEGTKMQISFLKDLATLRDPTSKFTFLRFLQEHDRLLPFLNLGSFYPYRVEFNEYLQWAAKQFDSVTNYGEQVASVEPLLDHRSGIVDRLRVTSYKNSDKRAPIVRTAKNVVVAVGGQPSYPSFASPYADHSALAHSSQYTHRVPHMLPDSEGRYTIAVVGSGQSAAELFYDLAARYPNAQVKLIFRDTALRPSDDSSFVNEVFDPNAIDDFFNRPLENRREFLRRNAATNYSVVNASLIDEIYAMLYQQRLPTAYGKPKHELLPEHEVFGIDTSSKEPKKLVLNLRTRGSPAKEFAPRTYDAVFDAVFLATGYQRSEHIDVLKPISPYFVKDAHQGLVIGRDYRIATDSNCHANVYVQGCCEETHGLADSLLSVMSVRSEEVLNSIVSRHAQAQALRAPTRSTVSQLNPLENNGSIHQQPLPPVVEAPIAVVEPKPSTANTPAAENPLLSVYPPKPSPGTIIYTRYVPELKETFSLRVANPATDIPLLHEWHNKPRVAKFWNEDGPVSHQAAYLDSVLKSPHNIPLIASFDGIPFAYFEVYWAHIDPIMSKVYKTKTYDRGYHVLVGSDAHRGPHRVKAWMESMNDAIFNSCAKTEQIVGEPRADNDRMIHFIKHFMECDILGDVQLPHKVATIVRIKRTAWEKRPKPTGDSPEAADVSSDVPTLTPISLTPDAQSQHNK</sequence>
<evidence type="ECO:0000256" key="10">
    <source>
        <dbReference type="ARBA" id="ARBA00049248"/>
    </source>
</evidence>
<comment type="catalytic activity">
    <reaction evidence="10">
        <text>L-ornithine + NADH + O2 = N(5)-hydroxy-L-ornithine + NAD(+) + H2O</text>
        <dbReference type="Rhea" id="RHEA:41512"/>
        <dbReference type="ChEBI" id="CHEBI:15377"/>
        <dbReference type="ChEBI" id="CHEBI:15379"/>
        <dbReference type="ChEBI" id="CHEBI:46911"/>
        <dbReference type="ChEBI" id="CHEBI:57540"/>
        <dbReference type="ChEBI" id="CHEBI:57945"/>
        <dbReference type="ChEBI" id="CHEBI:78275"/>
        <dbReference type="EC" id="1.14.13.196"/>
    </reaction>
</comment>
<evidence type="ECO:0000256" key="9">
    <source>
        <dbReference type="ARBA" id="ARBA00047598"/>
    </source>
</evidence>
<feature type="compositionally biased region" description="Polar residues" evidence="11">
    <location>
        <begin position="760"/>
        <end position="779"/>
    </location>
</feature>
<evidence type="ECO:0000256" key="2">
    <source>
        <dbReference type="ARBA" id="ARBA00004924"/>
    </source>
</evidence>
<evidence type="ECO:0000256" key="4">
    <source>
        <dbReference type="ARBA" id="ARBA00012881"/>
    </source>
</evidence>
<dbReference type="Proteomes" id="UP000318582">
    <property type="component" value="Unassembled WGS sequence"/>
</dbReference>
<dbReference type="InterPro" id="IPR019432">
    <property type="entry name" value="Acyltransferase_MbtK/IucB-like"/>
</dbReference>
<dbReference type="InterPro" id="IPR025700">
    <property type="entry name" value="Lys/Orn_oxygenase"/>
</dbReference>
<feature type="region of interest" description="Disordered" evidence="11">
    <location>
        <begin position="742"/>
        <end position="779"/>
    </location>
</feature>
<comment type="catalytic activity">
    <reaction evidence="9">
        <text>L-ornithine + NADPH + O2 = N(5)-hydroxy-L-ornithine + NADP(+) + H2O</text>
        <dbReference type="Rhea" id="RHEA:41508"/>
        <dbReference type="ChEBI" id="CHEBI:15377"/>
        <dbReference type="ChEBI" id="CHEBI:15379"/>
        <dbReference type="ChEBI" id="CHEBI:46911"/>
        <dbReference type="ChEBI" id="CHEBI:57783"/>
        <dbReference type="ChEBI" id="CHEBI:58349"/>
        <dbReference type="ChEBI" id="CHEBI:78275"/>
        <dbReference type="EC" id="1.14.13.196"/>
    </reaction>
</comment>
<comment type="cofactor">
    <cofactor evidence="1">
        <name>FAD</name>
        <dbReference type="ChEBI" id="CHEBI:57692"/>
    </cofactor>
</comment>
<dbReference type="GO" id="GO:0016746">
    <property type="term" value="F:acyltransferase activity"/>
    <property type="evidence" value="ECO:0007669"/>
    <property type="project" value="InterPro"/>
</dbReference>
<dbReference type="PANTHER" id="PTHR42802:SF1">
    <property type="entry name" value="L-ORNITHINE N(5)-MONOOXYGENASE"/>
    <property type="match status" value="1"/>
</dbReference>
<dbReference type="PANTHER" id="PTHR42802">
    <property type="entry name" value="MONOOXYGENASE"/>
    <property type="match status" value="1"/>
</dbReference>
<name>A0A507E7C7_9FUNG</name>
<comment type="caution">
    <text evidence="13">The sequence shown here is derived from an EMBL/GenBank/DDBJ whole genome shotgun (WGS) entry which is preliminary data.</text>
</comment>
<evidence type="ECO:0000259" key="12">
    <source>
        <dbReference type="SMART" id="SM01006"/>
    </source>
</evidence>
<feature type="domain" description="Acyltransferase MbtK/IucB-like conserved" evidence="12">
    <location>
        <begin position="576"/>
        <end position="623"/>
    </location>
</feature>
<dbReference type="Pfam" id="PF13434">
    <property type="entry name" value="Lys_Orn_oxgnase"/>
    <property type="match status" value="1"/>
</dbReference>
<dbReference type="Gene3D" id="3.40.630.30">
    <property type="match status" value="1"/>
</dbReference>
<comment type="similarity">
    <text evidence="3">Belongs to the lysine N(6)-hydroxylase/L-ornithine N(5)-oxygenase family.</text>
</comment>
<keyword evidence="7" id="KW-0521">NADP</keyword>
<keyword evidence="14" id="KW-1185">Reference proteome</keyword>
<evidence type="ECO:0000256" key="1">
    <source>
        <dbReference type="ARBA" id="ARBA00001974"/>
    </source>
</evidence>
<keyword evidence="8" id="KW-0560">Oxidoreductase</keyword>
<accession>A0A507E7C7</accession>
<evidence type="ECO:0000256" key="5">
    <source>
        <dbReference type="ARBA" id="ARBA00022630"/>
    </source>
</evidence>
<keyword evidence="5" id="KW-0285">Flavoprotein</keyword>
<comment type="pathway">
    <text evidence="2">Siderophore biosynthesis.</text>
</comment>
<dbReference type="PRINTS" id="PR00368">
    <property type="entry name" value="FADPNR"/>
</dbReference>
<dbReference type="EC" id="1.14.13.196" evidence="4"/>
<dbReference type="GO" id="GO:0006879">
    <property type="term" value="P:intracellular iron ion homeostasis"/>
    <property type="evidence" value="ECO:0007669"/>
    <property type="project" value="TreeGrafter"/>
</dbReference>
<organism evidence="13 14">
    <name type="scientific">Powellomyces hirtus</name>
    <dbReference type="NCBI Taxonomy" id="109895"/>
    <lineage>
        <taxon>Eukaryota</taxon>
        <taxon>Fungi</taxon>
        <taxon>Fungi incertae sedis</taxon>
        <taxon>Chytridiomycota</taxon>
        <taxon>Chytridiomycota incertae sedis</taxon>
        <taxon>Chytridiomycetes</taxon>
        <taxon>Spizellomycetales</taxon>
        <taxon>Powellomycetaceae</taxon>
        <taxon>Powellomyces</taxon>
    </lineage>
</organism>
<reference evidence="13 14" key="1">
    <citation type="journal article" date="2019" name="Sci. Rep.">
        <title>Comparative genomics of chytrid fungi reveal insights into the obligate biotrophic and pathogenic lifestyle of Synchytrium endobioticum.</title>
        <authorList>
            <person name="van de Vossenberg B.T.L.H."/>
            <person name="Warris S."/>
            <person name="Nguyen H.D.T."/>
            <person name="van Gent-Pelzer M.P.E."/>
            <person name="Joly D.L."/>
            <person name="van de Geest H.C."/>
            <person name="Bonants P.J.M."/>
            <person name="Smith D.S."/>
            <person name="Levesque C.A."/>
            <person name="van der Lee T.A.J."/>
        </authorList>
    </citation>
    <scope>NUCLEOTIDE SEQUENCE [LARGE SCALE GENOMIC DNA]</scope>
    <source>
        <strain evidence="13 14">CBS 809.83</strain>
    </source>
</reference>
<evidence type="ECO:0000256" key="7">
    <source>
        <dbReference type="ARBA" id="ARBA00022857"/>
    </source>
</evidence>
<dbReference type="SUPFAM" id="SSF55729">
    <property type="entry name" value="Acyl-CoA N-acyltransferases (Nat)"/>
    <property type="match status" value="1"/>
</dbReference>
<dbReference type="GO" id="GO:0019290">
    <property type="term" value="P:siderophore biosynthetic process"/>
    <property type="evidence" value="ECO:0007669"/>
    <property type="project" value="InterPro"/>
</dbReference>
<evidence type="ECO:0000256" key="3">
    <source>
        <dbReference type="ARBA" id="ARBA00007588"/>
    </source>
</evidence>
<dbReference type="InterPro" id="IPR036188">
    <property type="entry name" value="FAD/NAD-bd_sf"/>
</dbReference>
<dbReference type="EMBL" id="QEAQ01000023">
    <property type="protein sequence ID" value="TPX59611.1"/>
    <property type="molecule type" value="Genomic_DNA"/>
</dbReference>
<dbReference type="SMART" id="SM01006">
    <property type="entry name" value="AlcB"/>
    <property type="match status" value="1"/>
</dbReference>
<evidence type="ECO:0000313" key="14">
    <source>
        <dbReference type="Proteomes" id="UP000318582"/>
    </source>
</evidence>
<dbReference type="AlphaFoldDB" id="A0A507E7C7"/>
<evidence type="ECO:0000256" key="11">
    <source>
        <dbReference type="SAM" id="MobiDB-lite"/>
    </source>
</evidence>
<dbReference type="STRING" id="109895.A0A507E7C7"/>
<gene>
    <name evidence="13" type="ORF">PhCBS80983_g02351</name>
</gene>
<proteinExistence type="inferred from homology"/>
<dbReference type="Gene3D" id="3.50.50.60">
    <property type="entry name" value="FAD/NAD(P)-binding domain"/>
    <property type="match status" value="1"/>
</dbReference>
<protein>
    <recommendedName>
        <fullName evidence="4">L-ornithine N(5)-monooxygenase [NAD(P)H]</fullName>
        <ecNumber evidence="4">1.14.13.196</ecNumber>
    </recommendedName>
</protein>